<dbReference type="InterPro" id="IPR025139">
    <property type="entry name" value="DUF4062"/>
</dbReference>
<keyword evidence="3" id="KW-1185">Reference proteome</keyword>
<comment type="caution">
    <text evidence="2">The sequence shown here is derived from an EMBL/GenBank/DDBJ whole genome shotgun (WGS) entry which is preliminary data.</text>
</comment>
<sequence length="321" mass="37820">MAKPRVFISSTFYDLRHVRADIERFIREVGYDPVLNEQGNIPYGKEDKLEEYCYKEIANTDILVSIIGGRFGSESGKNEKHSVSQIELKTAFDLNKQVYIFIEKSVYNEYHFYLKNKEIKNITFNYADNIKIHEFIEFVESLPNNNTIHGFETSNDITQFLKLQWAGLFQRFLQEQTRVKELNVIKGIENTAKTLNQLVTFLTEEKRGKDNTINEILLSNHPAMEEIKELLKIPYRVFFTNKDEFIELLTARGFKSNGDKEPFDEYEVYTSTKKSKKTTLSFSDEIFHSDGKLKVYTKEEWSPEYIKFELEEVDDYEDLPF</sequence>
<name>A0A4Q0NW94_9FLAO</name>
<dbReference type="Proteomes" id="UP000289821">
    <property type="component" value="Unassembled WGS sequence"/>
</dbReference>
<proteinExistence type="predicted"/>
<reference evidence="2 3" key="1">
    <citation type="submission" date="2018-07" db="EMBL/GenBank/DDBJ databases">
        <title>Leeuwenhoekiella genomics.</title>
        <authorList>
            <person name="Tahon G."/>
            <person name="Willems A."/>
        </authorList>
    </citation>
    <scope>NUCLEOTIDE SEQUENCE [LARGE SCALE GENOMIC DNA]</scope>
    <source>
        <strain evidence="2 3">R-50232</strain>
    </source>
</reference>
<dbReference type="Pfam" id="PF13271">
    <property type="entry name" value="DUF4062"/>
    <property type="match status" value="1"/>
</dbReference>
<evidence type="ECO:0000259" key="1">
    <source>
        <dbReference type="Pfam" id="PF13271"/>
    </source>
</evidence>
<organism evidence="2 3">
    <name type="scientific">Leeuwenhoekiella aestuarii</name>
    <dbReference type="NCBI Taxonomy" id="2249426"/>
    <lineage>
        <taxon>Bacteria</taxon>
        <taxon>Pseudomonadati</taxon>
        <taxon>Bacteroidota</taxon>
        <taxon>Flavobacteriia</taxon>
        <taxon>Flavobacteriales</taxon>
        <taxon>Flavobacteriaceae</taxon>
        <taxon>Leeuwenhoekiella</taxon>
    </lineage>
</organism>
<accession>A0A4Q0NW94</accession>
<dbReference type="EMBL" id="QOVI01000002">
    <property type="protein sequence ID" value="RXG16563.1"/>
    <property type="molecule type" value="Genomic_DNA"/>
</dbReference>
<protein>
    <recommendedName>
        <fullName evidence="1">DUF4062 domain-containing protein</fullName>
    </recommendedName>
</protein>
<evidence type="ECO:0000313" key="3">
    <source>
        <dbReference type="Proteomes" id="UP000289821"/>
    </source>
</evidence>
<dbReference type="RefSeq" id="WP_128760241.1">
    <property type="nucleotide sequence ID" value="NZ_QOVI01000002.1"/>
</dbReference>
<dbReference type="AlphaFoldDB" id="A0A4Q0NW94"/>
<evidence type="ECO:0000313" key="2">
    <source>
        <dbReference type="EMBL" id="RXG16563.1"/>
    </source>
</evidence>
<feature type="domain" description="DUF4062" evidence="1">
    <location>
        <begin position="5"/>
        <end position="91"/>
    </location>
</feature>
<gene>
    <name evidence="2" type="ORF">DSM04_102141</name>
</gene>